<dbReference type="OrthoDB" id="2349525at2759"/>
<proteinExistence type="predicted"/>
<dbReference type="Proteomes" id="UP000789508">
    <property type="component" value="Unassembled WGS sequence"/>
</dbReference>
<sequence length="400" mass="47404">MASILPNLCFEEIFNYFDENEKIPQFFSCFLVNRHWCRNTVSFLWENPFYKRKSLSLFHTLLTCLDKEDKQKYLPDLVEYTPAFYYYEFIKYVNIFSLLESANGLSINELNLVKILFIKLISSDKFLYRLDLDYTLAGYEWLDYENGYQLFSKDWIPFNFPGADQSLSQVRSLTLDENSLEMMLPEATRYCPNLQELCIVVYSQIEEDLQGQQKPYLSILTEMLSYICLWGNLQYLQIKDGVLRRKSWRFTEAEEFITKLGICLPANHFKHIYCNLNLEFSPMALQRFLEFTRAKCEKLSLPNCCIFETHLKVITKYAQDIGLKKLDITNASISDSQVLKDAKNIILEIEYSNDFSYEPEEDDFSYESEEDDFSYELEEDLNFYYHRYAGFSYGGEFYGS</sequence>
<evidence type="ECO:0000313" key="1">
    <source>
        <dbReference type="EMBL" id="CAG8624069.1"/>
    </source>
</evidence>
<organism evidence="1 2">
    <name type="scientific">Ambispora leptoticha</name>
    <dbReference type="NCBI Taxonomy" id="144679"/>
    <lineage>
        <taxon>Eukaryota</taxon>
        <taxon>Fungi</taxon>
        <taxon>Fungi incertae sedis</taxon>
        <taxon>Mucoromycota</taxon>
        <taxon>Glomeromycotina</taxon>
        <taxon>Glomeromycetes</taxon>
        <taxon>Archaeosporales</taxon>
        <taxon>Ambisporaceae</taxon>
        <taxon>Ambispora</taxon>
    </lineage>
</organism>
<keyword evidence="2" id="KW-1185">Reference proteome</keyword>
<dbReference type="EMBL" id="CAJVPS010006324">
    <property type="protein sequence ID" value="CAG8624069.1"/>
    <property type="molecule type" value="Genomic_DNA"/>
</dbReference>
<dbReference type="InterPro" id="IPR032675">
    <property type="entry name" value="LRR_dom_sf"/>
</dbReference>
<gene>
    <name evidence="1" type="ORF">ALEPTO_LOCUS9088</name>
</gene>
<reference evidence="1" key="1">
    <citation type="submission" date="2021-06" db="EMBL/GenBank/DDBJ databases">
        <authorList>
            <person name="Kallberg Y."/>
            <person name="Tangrot J."/>
            <person name="Rosling A."/>
        </authorList>
    </citation>
    <scope>NUCLEOTIDE SEQUENCE</scope>
    <source>
        <strain evidence="1">FL130A</strain>
    </source>
</reference>
<dbReference type="SUPFAM" id="SSF52047">
    <property type="entry name" value="RNI-like"/>
    <property type="match status" value="1"/>
</dbReference>
<protein>
    <submittedName>
        <fullName evidence="1">4633_t:CDS:1</fullName>
    </submittedName>
</protein>
<accession>A0A9N9D3P2</accession>
<dbReference type="AlphaFoldDB" id="A0A9N9D3P2"/>
<name>A0A9N9D3P2_9GLOM</name>
<dbReference type="Gene3D" id="3.80.10.10">
    <property type="entry name" value="Ribonuclease Inhibitor"/>
    <property type="match status" value="1"/>
</dbReference>
<evidence type="ECO:0000313" key="2">
    <source>
        <dbReference type="Proteomes" id="UP000789508"/>
    </source>
</evidence>
<comment type="caution">
    <text evidence="1">The sequence shown here is derived from an EMBL/GenBank/DDBJ whole genome shotgun (WGS) entry which is preliminary data.</text>
</comment>